<dbReference type="eggNOG" id="ENOG5033ID4">
    <property type="taxonomic scope" value="Bacteria"/>
</dbReference>
<feature type="transmembrane region" description="Helical" evidence="1">
    <location>
        <begin position="6"/>
        <end position="26"/>
    </location>
</feature>
<reference evidence="2 3" key="2">
    <citation type="journal article" date="2010" name="Stand. Genomic Sci.">
        <title>Complete genome sequence of Sulfurospirillum deleyianum type strain (5175).</title>
        <authorList>
            <person name="Sikorski J."/>
            <person name="Lapidus A."/>
            <person name="Copeland A."/>
            <person name="Glavina Del Rio T."/>
            <person name="Nolan M."/>
            <person name="Lucas S."/>
            <person name="Chen F."/>
            <person name="Tice H."/>
            <person name="Cheng J.F."/>
            <person name="Saunders E."/>
            <person name="Bruce D."/>
            <person name="Goodwin L."/>
            <person name="Pitluck S."/>
            <person name="Ovchinnikova G."/>
            <person name="Pati A."/>
            <person name="Ivanova N."/>
            <person name="Mavromatis K."/>
            <person name="Chen A."/>
            <person name="Palaniappan K."/>
            <person name="Chain P."/>
            <person name="Land M."/>
            <person name="Hauser L."/>
            <person name="Chang Y.J."/>
            <person name="Jeffries C.D."/>
            <person name="Brettin T."/>
            <person name="Detter J.C."/>
            <person name="Han C."/>
            <person name="Rohde M."/>
            <person name="Lang E."/>
            <person name="Spring S."/>
            <person name="Goker M."/>
            <person name="Bristow J."/>
            <person name="Eisen J.A."/>
            <person name="Markowitz V."/>
            <person name="Hugenholtz P."/>
            <person name="Kyrpides N.C."/>
            <person name="Klenk H.P."/>
        </authorList>
    </citation>
    <scope>NUCLEOTIDE SEQUENCE [LARGE SCALE GENOMIC DNA]</scope>
    <source>
        <strain evidence="3">ATCC 51133 / DSM 6946 / 5175</strain>
    </source>
</reference>
<name>D1AZD9_SULD5</name>
<evidence type="ECO:0000313" key="2">
    <source>
        <dbReference type="EMBL" id="ACZ11406.1"/>
    </source>
</evidence>
<evidence type="ECO:0000256" key="1">
    <source>
        <dbReference type="SAM" id="Phobius"/>
    </source>
</evidence>
<evidence type="ECO:0000313" key="3">
    <source>
        <dbReference type="Proteomes" id="UP000002222"/>
    </source>
</evidence>
<dbReference type="AlphaFoldDB" id="D1AZD9"/>
<organism evidence="2 3">
    <name type="scientific">Sulfurospirillum deleyianum (strain ATCC 51133 / DSM 6946 / 5175)</name>
    <dbReference type="NCBI Taxonomy" id="525898"/>
    <lineage>
        <taxon>Bacteria</taxon>
        <taxon>Pseudomonadati</taxon>
        <taxon>Campylobacterota</taxon>
        <taxon>Epsilonproteobacteria</taxon>
        <taxon>Campylobacterales</taxon>
        <taxon>Sulfurospirillaceae</taxon>
        <taxon>Sulfurospirillum</taxon>
    </lineage>
</organism>
<sequence length="158" mass="17974">MLTPRFFKWLIIEILVIGSIGAYLFIDSHDVYRWWVGDTHFVHADPTCDLHVKRCEVLLKDGTPLTLDIEPKSIPLMQPLRFRVTSTIDLPAIELKIFATNMNMGFHAFSLQKKAEGVYEGEGVLPTCVVGNMIWQSNVILNQPHQSQGAIFTFQTDK</sequence>
<dbReference type="OrthoDB" id="5339420at2"/>
<dbReference type="HOGENOM" id="CLU_135540_0_0_7"/>
<gene>
    <name evidence="2" type="ordered locus">Sdel_0369</name>
</gene>
<accession>D1AZD9</accession>
<protein>
    <recommendedName>
        <fullName evidence="4">Periplasmic protein</fullName>
    </recommendedName>
</protein>
<keyword evidence="1" id="KW-0472">Membrane</keyword>
<reference evidence="3" key="1">
    <citation type="submission" date="2009-11" db="EMBL/GenBank/DDBJ databases">
        <title>The complete genome of Sulfurospirillum deleyianum DSM 6946.</title>
        <authorList>
            <consortium name="US DOE Joint Genome Institute (JGI-PGF)"/>
            <person name="Lucas S."/>
            <person name="Copeland A."/>
            <person name="Lapidus A."/>
            <person name="Glavina del Rio T."/>
            <person name="Dalin E."/>
            <person name="Tice H."/>
            <person name="Bruce D."/>
            <person name="Goodwin L."/>
            <person name="Pitluck S."/>
            <person name="Kyrpides N."/>
            <person name="Mavromatis K."/>
            <person name="Ivanova N."/>
            <person name="Ovchinnikova G."/>
            <person name="Munk A.C."/>
            <person name="Lu M."/>
            <person name="Brettin T."/>
            <person name="Detter J.C."/>
            <person name="Han C."/>
            <person name="Tapia R."/>
            <person name="Larimer F."/>
            <person name="Land M."/>
            <person name="Hauser L."/>
            <person name="Markowitz V."/>
            <person name="Cheng J.F."/>
            <person name="Hugenholtz P."/>
            <person name="Woyke T."/>
            <person name="Wu D."/>
            <person name="Aumann P."/>
            <person name="Schneider S."/>
            <person name="Lang E."/>
            <person name="Spring S."/>
            <person name="Klenk H.P."/>
            <person name="Eisen J.A."/>
        </authorList>
    </citation>
    <scope>NUCLEOTIDE SEQUENCE [LARGE SCALE GENOMIC DNA]</scope>
    <source>
        <strain evidence="3">ATCC 51133 / DSM 6946 / 5175</strain>
    </source>
</reference>
<dbReference type="Proteomes" id="UP000002222">
    <property type="component" value="Chromosome"/>
</dbReference>
<dbReference type="EMBL" id="CP001816">
    <property type="protein sequence ID" value="ACZ11406.1"/>
    <property type="molecule type" value="Genomic_DNA"/>
</dbReference>
<evidence type="ECO:0008006" key="4">
    <source>
        <dbReference type="Google" id="ProtNLM"/>
    </source>
</evidence>
<dbReference type="KEGG" id="sdl:Sdel_0369"/>
<keyword evidence="1" id="KW-0812">Transmembrane</keyword>
<dbReference type="STRING" id="525898.Sdel_0369"/>
<keyword evidence="3" id="KW-1185">Reference proteome</keyword>
<keyword evidence="1" id="KW-1133">Transmembrane helix</keyword>
<proteinExistence type="predicted"/>
<dbReference type="RefSeq" id="WP_012856172.1">
    <property type="nucleotide sequence ID" value="NC_013512.1"/>
</dbReference>